<dbReference type="KEGG" id="pbf:CFX0092_A2008"/>
<evidence type="ECO:0000313" key="2">
    <source>
        <dbReference type="EMBL" id="CUS03886.2"/>
    </source>
</evidence>
<sequence length="121" mass="14245">MSLTIDVAPELMNPLQQLATERGESVSTIVEQLIADYLREQRHRLLLDEMERFRSRHAELRTQYEGEFIAMRAGHVLDHDYDGSRLYTRMRERFGDVPVLIVEVTDQPEQQFTRLSRQAVQ</sequence>
<gene>
    <name evidence="2" type="ORF">CFX0092_A2008</name>
</gene>
<dbReference type="Proteomes" id="UP000215027">
    <property type="component" value="Chromosome I"/>
</dbReference>
<evidence type="ECO:0000259" key="1">
    <source>
        <dbReference type="Pfam" id="PF18929"/>
    </source>
</evidence>
<organism evidence="2 3">
    <name type="scientific">Candidatus Promineifilum breve</name>
    <dbReference type="NCBI Taxonomy" id="1806508"/>
    <lineage>
        <taxon>Bacteria</taxon>
        <taxon>Bacillati</taxon>
        <taxon>Chloroflexota</taxon>
        <taxon>Ardenticatenia</taxon>
        <taxon>Candidatus Promineifilales</taxon>
        <taxon>Candidatus Promineifilaceae</taxon>
        <taxon>Candidatus Promineifilum</taxon>
    </lineage>
</organism>
<feature type="domain" description="DUF5678" evidence="1">
    <location>
        <begin position="60"/>
        <end position="100"/>
    </location>
</feature>
<dbReference type="Pfam" id="PF18929">
    <property type="entry name" value="DUF5678"/>
    <property type="match status" value="1"/>
</dbReference>
<protein>
    <recommendedName>
        <fullName evidence="1">DUF5678 domain-containing protein</fullName>
    </recommendedName>
</protein>
<dbReference type="InterPro" id="IPR043734">
    <property type="entry name" value="DUF5678"/>
</dbReference>
<reference evidence="2" key="1">
    <citation type="submission" date="2016-01" db="EMBL/GenBank/DDBJ databases">
        <authorList>
            <person name="Mcilroy J.S."/>
            <person name="Karst M S."/>
            <person name="Albertsen M."/>
        </authorList>
    </citation>
    <scope>NUCLEOTIDE SEQUENCE</scope>
    <source>
        <strain evidence="2">Cfx-K</strain>
    </source>
</reference>
<proteinExistence type="predicted"/>
<accession>A0A160T1X8</accession>
<evidence type="ECO:0000313" key="3">
    <source>
        <dbReference type="Proteomes" id="UP000215027"/>
    </source>
</evidence>
<dbReference type="AlphaFoldDB" id="A0A160T1X8"/>
<dbReference type="RefSeq" id="WP_157913032.1">
    <property type="nucleotide sequence ID" value="NZ_LN890655.1"/>
</dbReference>
<dbReference type="EMBL" id="LN890655">
    <property type="protein sequence ID" value="CUS03886.2"/>
    <property type="molecule type" value="Genomic_DNA"/>
</dbReference>
<name>A0A160T1X8_9CHLR</name>
<keyword evidence="3" id="KW-1185">Reference proteome</keyword>